<evidence type="ECO:0000259" key="11">
    <source>
        <dbReference type="Pfam" id="PF08648"/>
    </source>
</evidence>
<evidence type="ECO:0000256" key="8">
    <source>
        <dbReference type="ARBA" id="ARBA00023242"/>
    </source>
</evidence>
<dbReference type="GO" id="GO:0071011">
    <property type="term" value="C:precatalytic spliceosome"/>
    <property type="evidence" value="ECO:0007669"/>
    <property type="project" value="TreeGrafter"/>
</dbReference>
<name>A0A0M3K012_ANISI</name>
<evidence type="ECO:0000256" key="7">
    <source>
        <dbReference type="ARBA" id="ARBA00023187"/>
    </source>
</evidence>
<feature type="compositionally biased region" description="Basic and acidic residues" evidence="10">
    <location>
        <begin position="23"/>
        <end position="57"/>
    </location>
</feature>
<dbReference type="EMBL" id="UYRR01031429">
    <property type="protein sequence ID" value="VDK50004.1"/>
    <property type="molecule type" value="Genomic_DNA"/>
</dbReference>
<comment type="function">
    <text evidence="1">May play a role in mRNA splicing.</text>
</comment>
<dbReference type="Pfam" id="PF08648">
    <property type="entry name" value="SNRNP27"/>
    <property type="match status" value="1"/>
</dbReference>
<feature type="domain" description="U4/U6.U5 small nuclear ribonucleoprotein 27kDa protein" evidence="11">
    <location>
        <begin position="98"/>
        <end position="150"/>
    </location>
</feature>
<reference evidence="12 13" key="2">
    <citation type="submission" date="2018-11" db="EMBL/GenBank/DDBJ databases">
        <authorList>
            <consortium name="Pathogen Informatics"/>
        </authorList>
    </citation>
    <scope>NUCLEOTIDE SEQUENCE [LARGE SCALE GENOMIC DNA]</scope>
</reference>
<evidence type="ECO:0000313" key="12">
    <source>
        <dbReference type="EMBL" id="VDK50004.1"/>
    </source>
</evidence>
<dbReference type="OrthoDB" id="21368at2759"/>
<evidence type="ECO:0000256" key="10">
    <source>
        <dbReference type="SAM" id="MobiDB-lite"/>
    </source>
</evidence>
<dbReference type="PANTHER" id="PTHR31077:SF1">
    <property type="entry name" value="U4_U6.U5 SMALL NUCLEAR RIBONUCLEOPROTEIN 27 KDA PROTEIN"/>
    <property type="match status" value="1"/>
</dbReference>
<evidence type="ECO:0000313" key="14">
    <source>
        <dbReference type="WBParaSite" id="ASIM_0001413201-mRNA-1"/>
    </source>
</evidence>
<keyword evidence="8" id="KW-0539">Nucleus</keyword>
<feature type="region of interest" description="Disordered" evidence="10">
    <location>
        <begin position="1"/>
        <end position="57"/>
    </location>
</feature>
<keyword evidence="6" id="KW-0507">mRNA processing</keyword>
<dbReference type="PANTHER" id="PTHR31077">
    <property type="entry name" value="U4/U6.U5 SMALL NUCLEAR RIBONUCLEOPROTEIN 27 KDA PROTEIN"/>
    <property type="match status" value="1"/>
</dbReference>
<evidence type="ECO:0000256" key="4">
    <source>
        <dbReference type="ARBA" id="ARBA00011825"/>
    </source>
</evidence>
<dbReference type="GO" id="GO:0006397">
    <property type="term" value="P:mRNA processing"/>
    <property type="evidence" value="ECO:0007669"/>
    <property type="project" value="UniProtKB-KW"/>
</dbReference>
<proteinExistence type="inferred from homology"/>
<evidence type="ECO:0000256" key="6">
    <source>
        <dbReference type="ARBA" id="ARBA00022664"/>
    </source>
</evidence>
<dbReference type="AlphaFoldDB" id="A0A0M3K012"/>
<evidence type="ECO:0000256" key="2">
    <source>
        <dbReference type="ARBA" id="ARBA00004123"/>
    </source>
</evidence>
<comment type="similarity">
    <text evidence="3">Belongs to the SNUT3 family.</text>
</comment>
<sequence length="152" mass="18212">DVQERRRSRSPVERRRSRSRSRERRDDARRRDLEERNRSSREDHDRRDEKRPKKDKERELFGQCPFHFTFTYLTRALVTLTYVFSAEVLDVDSLKGADKEIAKMMGFVSFSTTKNKKVTGNTDGVVMINKPRRYRQYMNRKGGFNRPLDYVA</sequence>
<evidence type="ECO:0000256" key="1">
    <source>
        <dbReference type="ARBA" id="ARBA00003632"/>
    </source>
</evidence>
<evidence type="ECO:0000256" key="9">
    <source>
        <dbReference type="ARBA" id="ARBA00031864"/>
    </source>
</evidence>
<dbReference type="InterPro" id="IPR013957">
    <property type="entry name" value="SNRNP27"/>
</dbReference>
<organism evidence="14">
    <name type="scientific">Anisakis simplex</name>
    <name type="common">Herring worm</name>
    <dbReference type="NCBI Taxonomy" id="6269"/>
    <lineage>
        <taxon>Eukaryota</taxon>
        <taxon>Metazoa</taxon>
        <taxon>Ecdysozoa</taxon>
        <taxon>Nematoda</taxon>
        <taxon>Chromadorea</taxon>
        <taxon>Rhabditida</taxon>
        <taxon>Spirurina</taxon>
        <taxon>Ascaridomorpha</taxon>
        <taxon>Ascaridoidea</taxon>
        <taxon>Anisakidae</taxon>
        <taxon>Anisakis</taxon>
        <taxon>Anisakis simplex complex</taxon>
    </lineage>
</organism>
<comment type="subunit">
    <text evidence="4">Part of a tri-snRNP complex.</text>
</comment>
<dbReference type="WBParaSite" id="ASIM_0001413201-mRNA-1">
    <property type="protein sequence ID" value="ASIM_0001413201-mRNA-1"/>
    <property type="gene ID" value="ASIM_0001413201"/>
</dbReference>
<keyword evidence="7" id="KW-0508">mRNA splicing</keyword>
<protein>
    <recommendedName>
        <fullName evidence="5">U4/U6.U5 small nuclear ribonucleoprotein 27 kDa protein</fullName>
    </recommendedName>
    <alternativeName>
        <fullName evidence="9">U4/U6.U5 tri-snRNP-associated protein 3</fullName>
    </alternativeName>
</protein>
<dbReference type="GO" id="GO:0008380">
    <property type="term" value="P:RNA splicing"/>
    <property type="evidence" value="ECO:0007669"/>
    <property type="project" value="UniProtKB-KW"/>
</dbReference>
<dbReference type="Proteomes" id="UP000267096">
    <property type="component" value="Unassembled WGS sequence"/>
</dbReference>
<evidence type="ECO:0000256" key="5">
    <source>
        <dbReference type="ARBA" id="ARBA00014357"/>
    </source>
</evidence>
<gene>
    <name evidence="12" type="ORF">ASIM_LOCUS13560</name>
</gene>
<evidence type="ECO:0000313" key="13">
    <source>
        <dbReference type="Proteomes" id="UP000267096"/>
    </source>
</evidence>
<evidence type="ECO:0000256" key="3">
    <source>
        <dbReference type="ARBA" id="ARBA00008218"/>
    </source>
</evidence>
<accession>A0A0M3K012</accession>
<comment type="subcellular location">
    <subcellularLocation>
        <location evidence="2">Nucleus</location>
    </subcellularLocation>
</comment>
<keyword evidence="13" id="KW-1185">Reference proteome</keyword>
<reference evidence="14" key="1">
    <citation type="submission" date="2017-02" db="UniProtKB">
        <authorList>
            <consortium name="WormBaseParasite"/>
        </authorList>
    </citation>
    <scope>IDENTIFICATION</scope>
</reference>